<dbReference type="RefSeq" id="XP_049265645.1">
    <property type="nucleotide sequence ID" value="XM_049404719.1"/>
</dbReference>
<dbReference type="Proteomes" id="UP000694255">
    <property type="component" value="Unassembled WGS sequence"/>
</dbReference>
<protein>
    <submittedName>
        <fullName evidence="2">Uncharacterized protein</fullName>
    </submittedName>
</protein>
<organism evidence="2 3">
    <name type="scientific">[Candida] subhashii</name>
    <dbReference type="NCBI Taxonomy" id="561895"/>
    <lineage>
        <taxon>Eukaryota</taxon>
        <taxon>Fungi</taxon>
        <taxon>Dikarya</taxon>
        <taxon>Ascomycota</taxon>
        <taxon>Saccharomycotina</taxon>
        <taxon>Pichiomycetes</taxon>
        <taxon>Debaryomycetaceae</taxon>
        <taxon>Spathaspora</taxon>
    </lineage>
</organism>
<proteinExistence type="predicted"/>
<feature type="transmembrane region" description="Helical" evidence="1">
    <location>
        <begin position="206"/>
        <end position="225"/>
    </location>
</feature>
<reference evidence="2 3" key="1">
    <citation type="journal article" date="2021" name="DNA Res.">
        <title>Genome analysis of Candida subhashii reveals its hybrid nature and dual mitochondrial genome conformations.</title>
        <authorList>
            <person name="Mixao V."/>
            <person name="Hegedusova E."/>
            <person name="Saus E."/>
            <person name="Pryszcz L.P."/>
            <person name="Cillingova A."/>
            <person name="Nosek J."/>
            <person name="Gabaldon T."/>
        </authorList>
    </citation>
    <scope>NUCLEOTIDE SEQUENCE [LARGE SCALE GENOMIC DNA]</scope>
    <source>
        <strain evidence="2 3">CBS 10753</strain>
    </source>
</reference>
<keyword evidence="1" id="KW-0472">Membrane</keyword>
<sequence>MAMNKEILMKFIKESKWLRWVIILLIARIPKPFILSGFLGLNPTIKSLLLNNKELRSKHIGNDSTTVERRLGKISNLISCIFLYFATSTSRLIPQDYAAIFLLIKYHGELNPPSCSNIHISPKYSKYLKIETYKQYPTLTKLYENKEFIIFPAIFAQILSNYLTPTRFKLNKRYLSSSIKKYILNPIWLNFSLGINYSRLNWVKLIRTYALQNFILMGVVGVYTFKTRVLDKLYEIKYEVATESEIAIIKNYLMFIINKANSIMNFIYLPNMLSILLIVLTSPIFRVLTPTTNAPRTKLQQLYSDNYKLFFKTYTKIIGFKAGFITLYLNSINIIPAIGYDREPNEPSESRNIRYIDKTFLNELNLYLFRLILLAKWRIVKMNHPKFKLVKLRTWRKAETVLMCWGMFKIMNLHDYLKRHKESDTESYARLKNESTLRVVDYIM</sequence>
<keyword evidence="3" id="KW-1185">Reference proteome</keyword>
<name>A0A8J5QPF3_9ASCO</name>
<comment type="caution">
    <text evidence="2">The sequence shown here is derived from an EMBL/GenBank/DDBJ whole genome shotgun (WGS) entry which is preliminary data.</text>
</comment>
<dbReference type="GeneID" id="73467902"/>
<accession>A0A8J5QPF3</accession>
<feature type="transmembrane region" description="Helical" evidence="1">
    <location>
        <begin position="148"/>
        <end position="170"/>
    </location>
</feature>
<gene>
    <name evidence="2" type="ORF">J8A68_001101</name>
</gene>
<evidence type="ECO:0000256" key="1">
    <source>
        <dbReference type="SAM" id="Phobius"/>
    </source>
</evidence>
<keyword evidence="1" id="KW-0812">Transmembrane</keyword>
<feature type="transmembrane region" description="Helical" evidence="1">
    <location>
        <begin position="20"/>
        <end position="41"/>
    </location>
</feature>
<feature type="transmembrane region" description="Helical" evidence="1">
    <location>
        <begin position="266"/>
        <end position="288"/>
    </location>
</feature>
<evidence type="ECO:0000313" key="2">
    <source>
        <dbReference type="EMBL" id="KAG7665413.1"/>
    </source>
</evidence>
<dbReference type="OrthoDB" id="4075141at2759"/>
<keyword evidence="1" id="KW-1133">Transmembrane helix</keyword>
<dbReference type="AlphaFoldDB" id="A0A8J5QPF3"/>
<dbReference type="EMBL" id="JAGSYN010000050">
    <property type="protein sequence ID" value="KAG7665413.1"/>
    <property type="molecule type" value="Genomic_DNA"/>
</dbReference>
<evidence type="ECO:0000313" key="3">
    <source>
        <dbReference type="Proteomes" id="UP000694255"/>
    </source>
</evidence>